<dbReference type="EMBL" id="CAAALY010001185">
    <property type="protein sequence ID" value="VEL07176.1"/>
    <property type="molecule type" value="Genomic_DNA"/>
</dbReference>
<feature type="region of interest" description="Disordered" evidence="4">
    <location>
        <begin position="110"/>
        <end position="132"/>
    </location>
</feature>
<dbReference type="Pfam" id="PF13920">
    <property type="entry name" value="zf-C3HC4_3"/>
    <property type="match status" value="1"/>
</dbReference>
<name>A0A448WAQ3_9PLAT</name>
<evidence type="ECO:0000256" key="3">
    <source>
        <dbReference type="PROSITE-ProRule" id="PRU00175"/>
    </source>
</evidence>
<dbReference type="InterPro" id="IPR001841">
    <property type="entry name" value="Znf_RING"/>
</dbReference>
<keyword evidence="7" id="KW-1185">Reference proteome</keyword>
<dbReference type="GO" id="GO:0008270">
    <property type="term" value="F:zinc ion binding"/>
    <property type="evidence" value="ECO:0007669"/>
    <property type="project" value="UniProtKB-KW"/>
</dbReference>
<comment type="caution">
    <text evidence="6">The sequence shown here is derived from an EMBL/GenBank/DDBJ whole genome shotgun (WGS) entry which is preliminary data.</text>
</comment>
<feature type="compositionally biased region" description="Polar residues" evidence="4">
    <location>
        <begin position="46"/>
        <end position="65"/>
    </location>
</feature>
<evidence type="ECO:0000256" key="4">
    <source>
        <dbReference type="SAM" id="MobiDB-lite"/>
    </source>
</evidence>
<feature type="region of interest" description="Disordered" evidence="4">
    <location>
        <begin position="240"/>
        <end position="262"/>
    </location>
</feature>
<dbReference type="AlphaFoldDB" id="A0A448WAQ3"/>
<dbReference type="Gene3D" id="3.30.40.10">
    <property type="entry name" value="Zinc/RING finger domain, C3HC4 (zinc finger)"/>
    <property type="match status" value="1"/>
</dbReference>
<dbReference type="InterPro" id="IPR013083">
    <property type="entry name" value="Znf_RING/FYVE/PHD"/>
</dbReference>
<reference evidence="6" key="1">
    <citation type="submission" date="2018-11" db="EMBL/GenBank/DDBJ databases">
        <authorList>
            <consortium name="Pathogen Informatics"/>
        </authorList>
    </citation>
    <scope>NUCLEOTIDE SEQUENCE</scope>
</reference>
<evidence type="ECO:0000256" key="1">
    <source>
        <dbReference type="ARBA" id="ARBA00022771"/>
    </source>
</evidence>
<evidence type="ECO:0000313" key="7">
    <source>
        <dbReference type="Proteomes" id="UP000784294"/>
    </source>
</evidence>
<keyword evidence="1 3" id="KW-0863">Zinc-finger</keyword>
<dbReference type="PROSITE" id="PS50089">
    <property type="entry name" value="ZF_RING_2"/>
    <property type="match status" value="1"/>
</dbReference>
<dbReference type="Proteomes" id="UP000784294">
    <property type="component" value="Unassembled WGS sequence"/>
</dbReference>
<feature type="domain" description="RING-type" evidence="5">
    <location>
        <begin position="297"/>
        <end position="332"/>
    </location>
</feature>
<gene>
    <name evidence="6" type="ORF">PXEA_LOCUS616</name>
</gene>
<evidence type="ECO:0000256" key="2">
    <source>
        <dbReference type="ARBA" id="ARBA00022833"/>
    </source>
</evidence>
<proteinExistence type="predicted"/>
<evidence type="ECO:0000313" key="6">
    <source>
        <dbReference type="EMBL" id="VEL07176.1"/>
    </source>
</evidence>
<feature type="compositionally biased region" description="Low complexity" evidence="4">
    <location>
        <begin position="110"/>
        <end position="129"/>
    </location>
</feature>
<protein>
    <recommendedName>
        <fullName evidence="5">RING-type domain-containing protein</fullName>
    </recommendedName>
</protein>
<accession>A0A448WAQ3</accession>
<keyword evidence="2" id="KW-0862">Zinc</keyword>
<keyword evidence="1 3" id="KW-0479">Metal-binding</keyword>
<organism evidence="6 7">
    <name type="scientific">Protopolystoma xenopodis</name>
    <dbReference type="NCBI Taxonomy" id="117903"/>
    <lineage>
        <taxon>Eukaryota</taxon>
        <taxon>Metazoa</taxon>
        <taxon>Spiralia</taxon>
        <taxon>Lophotrochozoa</taxon>
        <taxon>Platyhelminthes</taxon>
        <taxon>Monogenea</taxon>
        <taxon>Polyopisthocotylea</taxon>
        <taxon>Polystomatidea</taxon>
        <taxon>Polystomatidae</taxon>
        <taxon>Protopolystoma</taxon>
    </lineage>
</organism>
<evidence type="ECO:0000259" key="5">
    <source>
        <dbReference type="PROSITE" id="PS50089"/>
    </source>
</evidence>
<feature type="region of interest" description="Disordered" evidence="4">
    <location>
        <begin position="46"/>
        <end position="68"/>
    </location>
</feature>
<sequence length="358" mass="37754">MGAEQASYTEAVRASEALADCNDSVLRVAMHQCYMGGVTAVVAATSQSPSDSFPPSTGPSESGQTAPLGLVESMLPNPHISTPPHRFPLMPEIITPNCCDSVVAVNTTSSRLASSDDADPSPATSAQPPRHTISELDTLVPVCLADELYRLISVSPSLSTVASLPSTALPSSSSSSSAAGSSSNFGSNTLLSAAVPSGLNSYMSTPSTVGNSSSDLAIENNLMHSTAPFPRTAHLVGSTSEGVTSLSKEKPRGCQSTGEAHSLPQSMVRRRPNLYLSLNQLALLMPLARFPEEKRECLVCSAVDRSCLLEPCGHMVTCLACTRLLKKCLLCRQLVTGHSQVGDCYIFLQKLWVRVPLF</sequence>